<dbReference type="GO" id="GO:0004523">
    <property type="term" value="F:RNA-DNA hybrid ribonuclease activity"/>
    <property type="evidence" value="ECO:0007669"/>
    <property type="project" value="InterPro"/>
</dbReference>
<evidence type="ECO:0000313" key="3">
    <source>
        <dbReference type="Proteomes" id="UP000316621"/>
    </source>
</evidence>
<dbReference type="Proteomes" id="UP000316621">
    <property type="component" value="Chromosome 1"/>
</dbReference>
<dbReference type="InterPro" id="IPR036397">
    <property type="entry name" value="RNaseH_sf"/>
</dbReference>
<dbReference type="InterPro" id="IPR012337">
    <property type="entry name" value="RNaseH-like_sf"/>
</dbReference>
<name>A0A4Y7IHU8_PAPSO</name>
<dbReference type="InterPro" id="IPR053151">
    <property type="entry name" value="RNase_H-like"/>
</dbReference>
<proteinExistence type="predicted"/>
<dbReference type="PANTHER" id="PTHR47723:SF19">
    <property type="entry name" value="POLYNUCLEOTIDYL TRANSFERASE, RIBONUCLEASE H-LIKE SUPERFAMILY PROTEIN"/>
    <property type="match status" value="1"/>
</dbReference>
<protein>
    <recommendedName>
        <fullName evidence="1">RNase H type-1 domain-containing protein</fullName>
    </recommendedName>
</protein>
<dbReference type="GO" id="GO:0003676">
    <property type="term" value="F:nucleic acid binding"/>
    <property type="evidence" value="ECO:0007669"/>
    <property type="project" value="InterPro"/>
</dbReference>
<dbReference type="CDD" id="cd06222">
    <property type="entry name" value="RNase_H_like"/>
    <property type="match status" value="1"/>
</dbReference>
<dbReference type="EMBL" id="CM010715">
    <property type="protein sequence ID" value="RZC47008.1"/>
    <property type="molecule type" value="Genomic_DNA"/>
</dbReference>
<dbReference type="Gene3D" id="3.30.420.10">
    <property type="entry name" value="Ribonuclease H-like superfamily/Ribonuclease H"/>
    <property type="match status" value="1"/>
</dbReference>
<dbReference type="SUPFAM" id="SSF53098">
    <property type="entry name" value="Ribonuclease H-like"/>
    <property type="match status" value="1"/>
</dbReference>
<evidence type="ECO:0000313" key="2">
    <source>
        <dbReference type="EMBL" id="RZC47008.1"/>
    </source>
</evidence>
<organism evidence="2 3">
    <name type="scientific">Papaver somniferum</name>
    <name type="common">Opium poppy</name>
    <dbReference type="NCBI Taxonomy" id="3469"/>
    <lineage>
        <taxon>Eukaryota</taxon>
        <taxon>Viridiplantae</taxon>
        <taxon>Streptophyta</taxon>
        <taxon>Embryophyta</taxon>
        <taxon>Tracheophyta</taxon>
        <taxon>Spermatophyta</taxon>
        <taxon>Magnoliopsida</taxon>
        <taxon>Ranunculales</taxon>
        <taxon>Papaveraceae</taxon>
        <taxon>Papaveroideae</taxon>
        <taxon>Papaver</taxon>
    </lineage>
</organism>
<evidence type="ECO:0000259" key="1">
    <source>
        <dbReference type="Pfam" id="PF13456"/>
    </source>
</evidence>
<accession>A0A4Y7IHU8</accession>
<feature type="domain" description="RNase H type-1" evidence="1">
    <location>
        <begin position="65"/>
        <end position="172"/>
    </location>
</feature>
<dbReference type="Pfam" id="PF13456">
    <property type="entry name" value="RVT_3"/>
    <property type="match status" value="1"/>
</dbReference>
<gene>
    <name evidence="2" type="ORF">C5167_039973</name>
</gene>
<sequence>MSAECLYQRIVAEVRLRMASINITMEDNNENRALSASWRGSTVFTSTNQLALAWPKPDNGEVAVNTDGSSREDGAGFGAILRDENGSPIGAVKGGSTLIAITLHEMQGVEAGLKLARIKGCINISLRSDSKTPWTSHHTWESIRRERANFQGFKAIHTFRETNRAADLLANSTIY</sequence>
<dbReference type="OMA" id="THIFRDS"/>
<dbReference type="AlphaFoldDB" id="A0A4Y7IHU8"/>
<dbReference type="InterPro" id="IPR044730">
    <property type="entry name" value="RNase_H-like_dom_plant"/>
</dbReference>
<dbReference type="PANTHER" id="PTHR47723">
    <property type="entry name" value="OS05G0353850 PROTEIN"/>
    <property type="match status" value="1"/>
</dbReference>
<dbReference type="Gramene" id="RZC47008">
    <property type="protein sequence ID" value="RZC47008"/>
    <property type="gene ID" value="C5167_039973"/>
</dbReference>
<dbReference type="InterPro" id="IPR002156">
    <property type="entry name" value="RNaseH_domain"/>
</dbReference>
<reference evidence="2 3" key="1">
    <citation type="journal article" date="2018" name="Science">
        <title>The opium poppy genome and morphinan production.</title>
        <authorList>
            <person name="Guo L."/>
            <person name="Winzer T."/>
            <person name="Yang X."/>
            <person name="Li Y."/>
            <person name="Ning Z."/>
            <person name="He Z."/>
            <person name="Teodor R."/>
            <person name="Lu Y."/>
            <person name="Bowser T.A."/>
            <person name="Graham I.A."/>
            <person name="Ye K."/>
        </authorList>
    </citation>
    <scope>NUCLEOTIDE SEQUENCE [LARGE SCALE GENOMIC DNA]</scope>
    <source>
        <strain evidence="3">cv. HN1</strain>
        <tissue evidence="2">Leaves</tissue>
    </source>
</reference>
<keyword evidence="3" id="KW-1185">Reference proteome</keyword>